<dbReference type="KEGG" id="ovi:T265_13388"/>
<dbReference type="AlphaFoldDB" id="A0A075A1C2"/>
<dbReference type="CTD" id="20327555"/>
<gene>
    <name evidence="4" type="ORF">T265_13388</name>
</gene>
<dbReference type="EMBL" id="KL596680">
    <property type="protein sequence ID" value="KER29355.1"/>
    <property type="molecule type" value="Genomic_DNA"/>
</dbReference>
<evidence type="ECO:0000256" key="2">
    <source>
        <dbReference type="ARBA" id="ARBA00022525"/>
    </source>
</evidence>
<feature type="domain" description="C1q" evidence="3">
    <location>
        <begin position="17"/>
        <end position="78"/>
    </location>
</feature>
<dbReference type="PANTHER" id="PTHR15427">
    <property type="entry name" value="EMILIN ELASTIN MICROFIBRIL INTERFACE-LOCATED PROTEIN ELASTIN MICROFIBRIL INTERFACER"/>
    <property type="match status" value="1"/>
</dbReference>
<evidence type="ECO:0000256" key="1">
    <source>
        <dbReference type="ARBA" id="ARBA00004613"/>
    </source>
</evidence>
<reference evidence="4 5" key="1">
    <citation type="submission" date="2013-11" db="EMBL/GenBank/DDBJ databases">
        <title>Opisthorchis viverrini - life in the bile duct.</title>
        <authorList>
            <person name="Young N.D."/>
            <person name="Nagarajan N."/>
            <person name="Lin S.J."/>
            <person name="Korhonen P.K."/>
            <person name="Jex A.R."/>
            <person name="Hall R.S."/>
            <person name="Safavi-Hemami H."/>
            <person name="Kaewkong W."/>
            <person name="Bertrand D."/>
            <person name="Gao S."/>
            <person name="Seet Q."/>
            <person name="Wongkham S."/>
            <person name="Teh B.T."/>
            <person name="Wongkham C."/>
            <person name="Intapan P.M."/>
            <person name="Maleewong W."/>
            <person name="Yang X."/>
            <person name="Hu M."/>
            <person name="Wang Z."/>
            <person name="Hofmann A."/>
            <person name="Sternberg P.W."/>
            <person name="Tan P."/>
            <person name="Wang J."/>
            <person name="Gasser R.B."/>
        </authorList>
    </citation>
    <scope>NUCLEOTIDE SEQUENCE [LARGE SCALE GENOMIC DNA]</scope>
</reference>
<evidence type="ECO:0000313" key="4">
    <source>
        <dbReference type="EMBL" id="KER29355.1"/>
    </source>
</evidence>
<dbReference type="PROSITE" id="PS50871">
    <property type="entry name" value="C1Q"/>
    <property type="match status" value="1"/>
</dbReference>
<dbReference type="Proteomes" id="UP000054324">
    <property type="component" value="Unassembled WGS sequence"/>
</dbReference>
<proteinExistence type="predicted"/>
<comment type="subcellular location">
    <subcellularLocation>
        <location evidence="1">Secreted</location>
    </subcellularLocation>
</comment>
<dbReference type="InterPro" id="IPR001073">
    <property type="entry name" value="C1q_dom"/>
</dbReference>
<evidence type="ECO:0000259" key="3">
    <source>
        <dbReference type="PROSITE" id="PS50871"/>
    </source>
</evidence>
<keyword evidence="2" id="KW-0964">Secreted</keyword>
<protein>
    <recommendedName>
        <fullName evidence="3">C1q domain-containing protein</fullName>
    </recommendedName>
</protein>
<feature type="non-terminal residue" evidence="4">
    <location>
        <position position="1"/>
    </location>
</feature>
<dbReference type="Gene3D" id="2.60.120.40">
    <property type="match status" value="1"/>
</dbReference>
<name>A0A075A1C2_OPIVI</name>
<feature type="non-terminal residue" evidence="4">
    <location>
        <position position="210"/>
    </location>
</feature>
<dbReference type="OrthoDB" id="10071402at2759"/>
<organism evidence="4 5">
    <name type="scientific">Opisthorchis viverrini</name>
    <name type="common">Southeast Asian liver fluke</name>
    <dbReference type="NCBI Taxonomy" id="6198"/>
    <lineage>
        <taxon>Eukaryota</taxon>
        <taxon>Metazoa</taxon>
        <taxon>Spiralia</taxon>
        <taxon>Lophotrochozoa</taxon>
        <taxon>Platyhelminthes</taxon>
        <taxon>Trematoda</taxon>
        <taxon>Digenea</taxon>
        <taxon>Opisthorchiida</taxon>
        <taxon>Opisthorchiata</taxon>
        <taxon>Opisthorchiidae</taxon>
        <taxon>Opisthorchis</taxon>
    </lineage>
</organism>
<evidence type="ECO:0000313" key="5">
    <source>
        <dbReference type="Proteomes" id="UP000054324"/>
    </source>
</evidence>
<dbReference type="PANTHER" id="PTHR15427:SF50">
    <property type="entry name" value="COMPLEMENT C1Q TUMOR NECROSIS FACTOR-RELATED PROTEIN 2-LIKE"/>
    <property type="match status" value="1"/>
</dbReference>
<keyword evidence="5" id="KW-1185">Reference proteome</keyword>
<dbReference type="RefSeq" id="XP_009166921.1">
    <property type="nucleotide sequence ID" value="XM_009168657.1"/>
</dbReference>
<dbReference type="SUPFAM" id="SSF49842">
    <property type="entry name" value="TNF-like"/>
    <property type="match status" value="1"/>
</dbReference>
<dbReference type="GO" id="GO:0005576">
    <property type="term" value="C:extracellular region"/>
    <property type="evidence" value="ECO:0007669"/>
    <property type="project" value="UniProtKB-SubCell"/>
</dbReference>
<sequence length="210" mass="22730">VTLSSGQLSHLAQQVHSVQTQVAFFAGLEYNIVEKPKEPNPRVIMNRVITNVGRAYDATTGEFTAPVDGIYILAVAVSAQGKSRSSRSFLRLFTIWHLRDLRAPSYSLSAGMAFLASIMGNDLDDIQWSCGRIGEIGQTALNAASIAPFTFCHASSTCSLLLHGLACFLPTCNGLRGSELSSVRVPRRDRNQVVCPRKNASLESWLSTGG</sequence>
<dbReference type="GeneID" id="20327555"/>
<dbReference type="InterPro" id="IPR050392">
    <property type="entry name" value="Collagen/C1q_domain"/>
</dbReference>
<dbReference type="Pfam" id="PF00386">
    <property type="entry name" value="C1q"/>
    <property type="match status" value="1"/>
</dbReference>
<accession>A0A075A1C2</accession>
<dbReference type="InterPro" id="IPR008983">
    <property type="entry name" value="Tumour_necrosis_fac-like_dom"/>
</dbReference>